<evidence type="ECO:0000256" key="5">
    <source>
        <dbReference type="ARBA" id="ARBA00023136"/>
    </source>
</evidence>
<dbReference type="GO" id="GO:0050909">
    <property type="term" value="P:sensory perception of taste"/>
    <property type="evidence" value="ECO:0007669"/>
    <property type="project" value="InterPro"/>
</dbReference>
<keyword evidence="2" id="KW-1003">Cell membrane</keyword>
<accession>A0A6A4VJ66</accession>
<reference evidence="8 9" key="1">
    <citation type="submission" date="2019-07" db="EMBL/GenBank/DDBJ databases">
        <title>Draft genome assembly of a fouling barnacle, Amphibalanus amphitrite (Darwin, 1854): The first reference genome for Thecostraca.</title>
        <authorList>
            <person name="Kim W."/>
        </authorList>
    </citation>
    <scope>NUCLEOTIDE SEQUENCE [LARGE SCALE GENOMIC DNA]</scope>
    <source>
        <strain evidence="8">SNU_AA5</strain>
        <tissue evidence="8">Soma without cirri and trophi</tissue>
    </source>
</reference>
<feature type="transmembrane region" description="Helical" evidence="7">
    <location>
        <begin position="179"/>
        <end position="206"/>
    </location>
</feature>
<comment type="subcellular location">
    <subcellularLocation>
        <location evidence="1">Cell membrane</location>
        <topology evidence="1">Multi-pass membrane protein</topology>
    </subcellularLocation>
</comment>
<name>A0A6A4VJ66_AMPAM</name>
<sequence>MRPTTFHEMPTVVQPVGHVEVMFVSTEPGDVSPDRSGTSPDDESGSTEIAPPTVWPSAIDRALVVLLRVTGQMGGPGWLARLYAVLLYVTVATVSVMSVTYFMELGVNGMRNGSGILEAAFASYFFGCVQALPMLPLTATVIRGRRRYAALLPEVQQLAEELAREIPRQSIRGKLRKKAALLLGVAVVIVAIGCVLTLLMIMVGFGQACARLSSQCLMGIFLFTTSSIIAASTFSIPIKFLYITLVVGVGFGAVDTELQSLARNGDIKDWNRLARLRLLHDRLSGAFSRLVTDMTPELILSMTTGVISLVITFLLGFQTTLTGEWVSNYHSMLYSLLAAGLQIAVPCEAGQHVLDLATATRCSLLKLRWESTRVGREVSALQEAVRRDLDHLGDLGYYRLQRSTMVAIMSTIVTYIVIFVQFRIS</sequence>
<feature type="transmembrane region" description="Helical" evidence="7">
    <location>
        <begin position="405"/>
        <end position="424"/>
    </location>
</feature>
<feature type="transmembrane region" description="Helical" evidence="7">
    <location>
        <begin position="298"/>
        <end position="317"/>
    </location>
</feature>
<keyword evidence="3 7" id="KW-0812">Transmembrane</keyword>
<proteinExistence type="predicted"/>
<feature type="transmembrane region" description="Helical" evidence="7">
    <location>
        <begin position="212"/>
        <end position="231"/>
    </location>
</feature>
<evidence type="ECO:0000256" key="7">
    <source>
        <dbReference type="SAM" id="Phobius"/>
    </source>
</evidence>
<evidence type="ECO:0000313" key="9">
    <source>
        <dbReference type="Proteomes" id="UP000440578"/>
    </source>
</evidence>
<evidence type="ECO:0000313" key="8">
    <source>
        <dbReference type="EMBL" id="KAF0296437.1"/>
    </source>
</evidence>
<dbReference type="Pfam" id="PF08395">
    <property type="entry name" value="7tm_7"/>
    <property type="match status" value="1"/>
</dbReference>
<feature type="transmembrane region" description="Helical" evidence="7">
    <location>
        <begin position="123"/>
        <end position="142"/>
    </location>
</feature>
<evidence type="ECO:0000256" key="3">
    <source>
        <dbReference type="ARBA" id="ARBA00022692"/>
    </source>
</evidence>
<dbReference type="InterPro" id="IPR013604">
    <property type="entry name" value="7TM_chemorcpt"/>
</dbReference>
<keyword evidence="4 7" id="KW-1133">Transmembrane helix</keyword>
<feature type="transmembrane region" description="Helical" evidence="7">
    <location>
        <begin position="82"/>
        <end position="103"/>
    </location>
</feature>
<gene>
    <name evidence="8" type="ORF">FJT64_006128</name>
</gene>
<feature type="region of interest" description="Disordered" evidence="6">
    <location>
        <begin position="26"/>
        <end position="51"/>
    </location>
</feature>
<evidence type="ECO:0000256" key="2">
    <source>
        <dbReference type="ARBA" id="ARBA00022475"/>
    </source>
</evidence>
<dbReference type="GO" id="GO:0005886">
    <property type="term" value="C:plasma membrane"/>
    <property type="evidence" value="ECO:0007669"/>
    <property type="project" value="UniProtKB-SubCell"/>
</dbReference>
<evidence type="ECO:0008006" key="10">
    <source>
        <dbReference type="Google" id="ProtNLM"/>
    </source>
</evidence>
<evidence type="ECO:0000256" key="1">
    <source>
        <dbReference type="ARBA" id="ARBA00004651"/>
    </source>
</evidence>
<keyword evidence="9" id="KW-1185">Reference proteome</keyword>
<comment type="caution">
    <text evidence="8">The sequence shown here is derived from an EMBL/GenBank/DDBJ whole genome shotgun (WGS) entry which is preliminary data.</text>
</comment>
<dbReference type="AlphaFoldDB" id="A0A6A4VJ66"/>
<dbReference type="Proteomes" id="UP000440578">
    <property type="component" value="Unassembled WGS sequence"/>
</dbReference>
<evidence type="ECO:0000256" key="4">
    <source>
        <dbReference type="ARBA" id="ARBA00022989"/>
    </source>
</evidence>
<evidence type="ECO:0000256" key="6">
    <source>
        <dbReference type="SAM" id="MobiDB-lite"/>
    </source>
</evidence>
<organism evidence="8 9">
    <name type="scientific">Amphibalanus amphitrite</name>
    <name type="common">Striped barnacle</name>
    <name type="synonym">Balanus amphitrite</name>
    <dbReference type="NCBI Taxonomy" id="1232801"/>
    <lineage>
        <taxon>Eukaryota</taxon>
        <taxon>Metazoa</taxon>
        <taxon>Ecdysozoa</taxon>
        <taxon>Arthropoda</taxon>
        <taxon>Crustacea</taxon>
        <taxon>Multicrustacea</taxon>
        <taxon>Cirripedia</taxon>
        <taxon>Thoracica</taxon>
        <taxon>Thoracicalcarea</taxon>
        <taxon>Balanomorpha</taxon>
        <taxon>Balanoidea</taxon>
        <taxon>Balanidae</taxon>
        <taxon>Amphibalaninae</taxon>
        <taxon>Amphibalanus</taxon>
    </lineage>
</organism>
<keyword evidence="5 7" id="KW-0472">Membrane</keyword>
<protein>
    <recommendedName>
        <fullName evidence="10">Gustatory receptor</fullName>
    </recommendedName>
</protein>
<dbReference type="EMBL" id="VIIS01001560">
    <property type="protein sequence ID" value="KAF0296437.1"/>
    <property type="molecule type" value="Genomic_DNA"/>
</dbReference>